<reference evidence="1 2" key="2">
    <citation type="submission" date="2019-02" db="EMBL/GenBank/DDBJ databases">
        <title>'Lichenibacterium ramalinii' gen. nov. sp. nov., 'Lichenibacterium minor' gen. nov. sp. nov.</title>
        <authorList>
            <person name="Pankratov T."/>
        </authorList>
    </citation>
    <scope>NUCLEOTIDE SEQUENCE [LARGE SCALE GENOMIC DNA]</scope>
    <source>
        <strain evidence="1 2">RmlP001</strain>
    </source>
</reference>
<organism evidence="1 2">
    <name type="scientific">Lichenibacterium ramalinae</name>
    <dbReference type="NCBI Taxonomy" id="2316527"/>
    <lineage>
        <taxon>Bacteria</taxon>
        <taxon>Pseudomonadati</taxon>
        <taxon>Pseudomonadota</taxon>
        <taxon>Alphaproteobacteria</taxon>
        <taxon>Hyphomicrobiales</taxon>
        <taxon>Lichenihabitantaceae</taxon>
        <taxon>Lichenibacterium</taxon>
    </lineage>
</organism>
<dbReference type="AlphaFoldDB" id="A0A4Q2RG46"/>
<dbReference type="EMBL" id="QYBC01000003">
    <property type="protein sequence ID" value="RYB06792.1"/>
    <property type="molecule type" value="Genomic_DNA"/>
</dbReference>
<keyword evidence="2" id="KW-1185">Reference proteome</keyword>
<proteinExistence type="predicted"/>
<evidence type="ECO:0000313" key="1">
    <source>
        <dbReference type="EMBL" id="RYB06792.1"/>
    </source>
</evidence>
<protein>
    <recommendedName>
        <fullName evidence="3">CobQ/CobB/MinD/ParA nucleotide binding domain-containing protein</fullName>
    </recommendedName>
</protein>
<name>A0A4Q2RG46_9HYPH</name>
<gene>
    <name evidence="1" type="ORF">D3272_04495</name>
</gene>
<dbReference type="OrthoDB" id="7992128at2"/>
<dbReference type="Proteomes" id="UP000289411">
    <property type="component" value="Unassembled WGS sequence"/>
</dbReference>
<comment type="caution">
    <text evidence="1">The sequence shown here is derived from an EMBL/GenBank/DDBJ whole genome shotgun (WGS) entry which is preliminary data.</text>
</comment>
<accession>A0A4Q2RG46</accession>
<evidence type="ECO:0008006" key="3">
    <source>
        <dbReference type="Google" id="ProtNLM"/>
    </source>
</evidence>
<evidence type="ECO:0000313" key="2">
    <source>
        <dbReference type="Proteomes" id="UP000289411"/>
    </source>
</evidence>
<reference evidence="1 2" key="1">
    <citation type="submission" date="2018-09" db="EMBL/GenBank/DDBJ databases">
        <authorList>
            <person name="Grouzdev D.S."/>
            <person name="Krutkina M.S."/>
        </authorList>
    </citation>
    <scope>NUCLEOTIDE SEQUENCE [LARGE SCALE GENOMIC DNA]</scope>
    <source>
        <strain evidence="1 2">RmlP001</strain>
    </source>
</reference>
<sequence length="251" mass="26795">MRRVLLVGQDKGGSGKSLVVRALAESVVAARIIELEDEARLVELDDRVHFFPVRADRSEIDRTSGAAARSEYDAVLDLIARKVAPDAPGPEPLIVDIGANASRSFLPEIASRAARYGRIGVEFAMLTVITAEPGAAASAPVVLDLARPFAKPLFAVENQVEGAVDTKILKALGKDVVLSRLPRLTLDPQANGLLQTGGLRFIAERLGAAEDNLSEKFGFAAAGRMIQDLTAFRAQAMQAVAPMAEWLERGA</sequence>